<protein>
    <submittedName>
        <fullName evidence="2">Uncharacterized protein</fullName>
    </submittedName>
</protein>
<dbReference type="Gene3D" id="3.40.50.720">
    <property type="entry name" value="NAD(P)-binding Rossmann-like Domain"/>
    <property type="match status" value="1"/>
</dbReference>
<reference evidence="2 3" key="1">
    <citation type="journal article" date="2011" name="J. Gen. Appl. Microbiol.">
        <title>Draft genome sequencing of the enigmatic yeast Saitoella complicata.</title>
        <authorList>
            <person name="Nishida H."/>
            <person name="Hamamoto M."/>
            <person name="Sugiyama J."/>
        </authorList>
    </citation>
    <scope>NUCLEOTIDE SEQUENCE [LARGE SCALE GENOMIC DNA]</scope>
    <source>
        <strain evidence="2 3">NRRL Y-17804</strain>
    </source>
</reference>
<dbReference type="Pfam" id="PF13561">
    <property type="entry name" value="adh_short_C2"/>
    <property type="match status" value="1"/>
</dbReference>
<dbReference type="AlphaFoldDB" id="A0A0E9NH27"/>
<evidence type="ECO:0000313" key="3">
    <source>
        <dbReference type="Proteomes" id="UP000033140"/>
    </source>
</evidence>
<keyword evidence="3" id="KW-1185">Reference proteome</keyword>
<evidence type="ECO:0000313" key="2">
    <source>
        <dbReference type="EMBL" id="GAO48971.1"/>
    </source>
</evidence>
<gene>
    <name evidence="2" type="ORF">G7K_3132-t1</name>
</gene>
<sequence>MWAGKLSTAAGGFGGHGQRTRVQAAPTELVPSMPASGLERVGYGLGLVGLEGGGVVCSWEGGAGGKRVRFDLQGLLVGGAAWYGGDGGCDGGGVGYGRAGLRVEVGVGGGRVVKSRPPWMHGAPSCFVNVVSSDFFKTKMGANTEAENEANKMSVLGRQGDVKEMKGLYLYLASDASRFQTGSDVILDDGYTLP</sequence>
<organism evidence="2 3">
    <name type="scientific">Saitoella complicata (strain BCRC 22490 / CBS 7301 / JCM 7358 / NBRC 10748 / NRRL Y-17804)</name>
    <dbReference type="NCBI Taxonomy" id="698492"/>
    <lineage>
        <taxon>Eukaryota</taxon>
        <taxon>Fungi</taxon>
        <taxon>Dikarya</taxon>
        <taxon>Ascomycota</taxon>
        <taxon>Taphrinomycotina</taxon>
        <taxon>Taphrinomycotina incertae sedis</taxon>
        <taxon>Saitoella</taxon>
    </lineage>
</organism>
<comment type="caution">
    <text evidence="2">The sequence shown here is derived from an EMBL/GenBank/DDBJ whole genome shotgun (WGS) entry which is preliminary data.</text>
</comment>
<dbReference type="InterPro" id="IPR002347">
    <property type="entry name" value="SDR_fam"/>
</dbReference>
<accession>A0A0E9NH27</accession>
<name>A0A0E9NH27_SAICN</name>
<reference evidence="2 3" key="2">
    <citation type="journal article" date="2014" name="J. Gen. Appl. Microbiol.">
        <title>The early diverging ascomycetous budding yeast Saitoella complicata has three histone deacetylases belonging to the Clr6, Hos2, and Rpd3 lineages.</title>
        <authorList>
            <person name="Nishida H."/>
            <person name="Matsumoto T."/>
            <person name="Kondo S."/>
            <person name="Hamamoto M."/>
            <person name="Yoshikawa H."/>
        </authorList>
    </citation>
    <scope>NUCLEOTIDE SEQUENCE [LARGE SCALE GENOMIC DNA]</scope>
    <source>
        <strain evidence="2 3">NRRL Y-17804</strain>
    </source>
</reference>
<reference evidence="2 3" key="3">
    <citation type="journal article" date="2015" name="Genome Announc.">
        <title>Draft Genome Sequence of the Archiascomycetous Yeast Saitoella complicata.</title>
        <authorList>
            <person name="Yamauchi K."/>
            <person name="Kondo S."/>
            <person name="Hamamoto M."/>
            <person name="Takahashi Y."/>
            <person name="Ogura Y."/>
            <person name="Hayashi T."/>
            <person name="Nishida H."/>
        </authorList>
    </citation>
    <scope>NUCLEOTIDE SEQUENCE [LARGE SCALE GENOMIC DNA]</scope>
    <source>
        <strain evidence="2 3">NRRL Y-17804</strain>
    </source>
</reference>
<dbReference type="EMBL" id="BACD03000019">
    <property type="protein sequence ID" value="GAO48971.1"/>
    <property type="molecule type" value="Genomic_DNA"/>
</dbReference>
<evidence type="ECO:0000256" key="1">
    <source>
        <dbReference type="SAM" id="MobiDB-lite"/>
    </source>
</evidence>
<proteinExistence type="predicted"/>
<dbReference type="STRING" id="698492.A0A0E9NH27"/>
<dbReference type="Proteomes" id="UP000033140">
    <property type="component" value="Unassembled WGS sequence"/>
</dbReference>
<dbReference type="SUPFAM" id="SSF51735">
    <property type="entry name" value="NAD(P)-binding Rossmann-fold domains"/>
    <property type="match status" value="1"/>
</dbReference>
<dbReference type="InterPro" id="IPR036291">
    <property type="entry name" value="NAD(P)-bd_dom_sf"/>
</dbReference>
<feature type="region of interest" description="Disordered" evidence="1">
    <location>
        <begin position="1"/>
        <end position="20"/>
    </location>
</feature>